<organism evidence="2 3">
    <name type="scientific">Perkinsus olseni</name>
    <name type="common">Perkinsus atlanticus</name>
    <dbReference type="NCBI Taxonomy" id="32597"/>
    <lineage>
        <taxon>Eukaryota</taxon>
        <taxon>Sar</taxon>
        <taxon>Alveolata</taxon>
        <taxon>Perkinsozoa</taxon>
        <taxon>Perkinsea</taxon>
        <taxon>Perkinsida</taxon>
        <taxon>Perkinsidae</taxon>
        <taxon>Perkinsus</taxon>
    </lineage>
</organism>
<sequence>MSESDRLECQQCHKVIAPSRRASHTKRCAGSSFIVFARKLPSVRCPVCGREVCVRQLKRHQDSKRCCPAPQKQTRRKRRNSELVVPVLIEDEPGLLGDVPTIDTGVLEPTVLADAFVSKPFSVASSPDV</sequence>
<keyword evidence="3" id="KW-1185">Reference proteome</keyword>
<dbReference type="EMBL" id="JABANO010015259">
    <property type="protein sequence ID" value="KAF4737178.1"/>
    <property type="molecule type" value="Genomic_DNA"/>
</dbReference>
<dbReference type="AlphaFoldDB" id="A0A7J6SWC6"/>
<name>A0A7J6SWC6_PEROL</name>
<dbReference type="EMBL" id="JABANM010020102">
    <property type="protein sequence ID" value="KAF4723398.1"/>
    <property type="molecule type" value="Genomic_DNA"/>
</dbReference>
<gene>
    <name evidence="1" type="ORF">FOZ62_027007</name>
    <name evidence="2" type="ORF">FOZ63_028427</name>
</gene>
<protein>
    <submittedName>
        <fullName evidence="2">Uncharacterized protein</fullName>
    </submittedName>
</protein>
<comment type="caution">
    <text evidence="2">The sequence shown here is derived from an EMBL/GenBank/DDBJ whole genome shotgun (WGS) entry which is preliminary data.</text>
</comment>
<accession>A0A7J6SWC6</accession>
<evidence type="ECO:0000313" key="4">
    <source>
        <dbReference type="Proteomes" id="UP000574390"/>
    </source>
</evidence>
<evidence type="ECO:0000313" key="3">
    <source>
        <dbReference type="Proteomes" id="UP000553632"/>
    </source>
</evidence>
<evidence type="ECO:0000313" key="2">
    <source>
        <dbReference type="EMBL" id="KAF4737178.1"/>
    </source>
</evidence>
<proteinExistence type="predicted"/>
<dbReference type="Proteomes" id="UP000574390">
    <property type="component" value="Unassembled WGS sequence"/>
</dbReference>
<reference evidence="3 4" key="1">
    <citation type="submission" date="2020-04" db="EMBL/GenBank/DDBJ databases">
        <title>Perkinsus olseni comparative genomics.</title>
        <authorList>
            <person name="Bogema D.R."/>
        </authorList>
    </citation>
    <scope>NUCLEOTIDE SEQUENCE [LARGE SCALE GENOMIC DNA]</scope>
    <source>
        <strain evidence="1">ATCC PRA-205</strain>
        <strain evidence="2 3">ATCC PRA-207</strain>
    </source>
</reference>
<dbReference type="Proteomes" id="UP000553632">
    <property type="component" value="Unassembled WGS sequence"/>
</dbReference>
<evidence type="ECO:0000313" key="1">
    <source>
        <dbReference type="EMBL" id="KAF4723398.1"/>
    </source>
</evidence>